<evidence type="ECO:0000259" key="4">
    <source>
        <dbReference type="PROSITE" id="PS50404"/>
    </source>
</evidence>
<proteinExistence type="inferred from homology"/>
<dbReference type="EMBL" id="CACVKT020005607">
    <property type="protein sequence ID" value="CAC5396275.1"/>
    <property type="molecule type" value="Genomic_DNA"/>
</dbReference>
<dbReference type="AlphaFoldDB" id="A0A6J8CMJ4"/>
<protein>
    <submittedName>
        <fullName evidence="6">HPGDS</fullName>
        <ecNumber evidence="6">2.5.1.18</ecNumber>
        <ecNumber evidence="6">5.3.99.2</ecNumber>
    </submittedName>
</protein>
<dbReference type="Proteomes" id="UP000507470">
    <property type="component" value="Unassembled WGS sequence"/>
</dbReference>
<dbReference type="EMBL" id="CACVKT020005607">
    <property type="protein sequence ID" value="CAC5396274.1"/>
    <property type="molecule type" value="Genomic_DNA"/>
</dbReference>
<keyword evidence="2" id="KW-0273">Eye lens protein</keyword>
<dbReference type="Gene3D" id="3.40.30.10">
    <property type="entry name" value="Glutaredoxin"/>
    <property type="match status" value="1"/>
</dbReference>
<dbReference type="InterPro" id="IPR050213">
    <property type="entry name" value="GST_superfamily"/>
</dbReference>
<dbReference type="GO" id="GO:0004667">
    <property type="term" value="F:prostaglandin-D synthase activity"/>
    <property type="evidence" value="ECO:0007669"/>
    <property type="project" value="UniProtKB-EC"/>
</dbReference>
<comment type="similarity">
    <text evidence="1">Belongs to the GST superfamily.</text>
</comment>
<organism evidence="6 7">
    <name type="scientific">Mytilus coruscus</name>
    <name type="common">Sea mussel</name>
    <dbReference type="NCBI Taxonomy" id="42192"/>
    <lineage>
        <taxon>Eukaryota</taxon>
        <taxon>Metazoa</taxon>
        <taxon>Spiralia</taxon>
        <taxon>Lophotrochozoa</taxon>
        <taxon>Mollusca</taxon>
        <taxon>Bivalvia</taxon>
        <taxon>Autobranchia</taxon>
        <taxon>Pteriomorphia</taxon>
        <taxon>Mytilida</taxon>
        <taxon>Mytiloidea</taxon>
        <taxon>Mytilidae</taxon>
        <taxon>Mytilinae</taxon>
        <taxon>Mytilus</taxon>
    </lineage>
</organism>
<dbReference type="InterPro" id="IPR004045">
    <property type="entry name" value="Glutathione_S-Trfase_N"/>
</dbReference>
<name>A0A6J8CMJ4_MYTCO</name>
<dbReference type="InterPro" id="IPR004046">
    <property type="entry name" value="GST_C"/>
</dbReference>
<dbReference type="InterPro" id="IPR036249">
    <property type="entry name" value="Thioredoxin-like_sf"/>
</dbReference>
<gene>
    <name evidence="6" type="ORF">MCOR_30855</name>
</gene>
<dbReference type="SFLD" id="SFLDS00019">
    <property type="entry name" value="Glutathione_Transferase_(cytos"/>
    <property type="match status" value="1"/>
</dbReference>
<dbReference type="GO" id="GO:0004364">
    <property type="term" value="F:glutathione transferase activity"/>
    <property type="evidence" value="ECO:0007669"/>
    <property type="project" value="UniProtKB-EC"/>
</dbReference>
<dbReference type="FunFam" id="3.40.30.10:FF:000035">
    <property type="entry name" value="hematopoietic prostaglandin D synthase"/>
    <property type="match status" value="1"/>
</dbReference>
<feature type="domain" description="GST C-terminal" evidence="5">
    <location>
        <begin position="41"/>
        <end position="169"/>
    </location>
</feature>
<dbReference type="PANTHER" id="PTHR11571">
    <property type="entry name" value="GLUTATHIONE S-TRANSFERASE"/>
    <property type="match status" value="1"/>
</dbReference>
<evidence type="ECO:0000256" key="1">
    <source>
        <dbReference type="ARBA" id="ARBA00007409"/>
    </source>
</evidence>
<dbReference type="InterPro" id="IPR036282">
    <property type="entry name" value="Glutathione-S-Trfase_C_sf"/>
</dbReference>
<dbReference type="GO" id="GO:0006749">
    <property type="term" value="P:glutathione metabolic process"/>
    <property type="evidence" value="ECO:0007669"/>
    <property type="project" value="TreeGrafter"/>
</dbReference>
<dbReference type="PROSITE" id="PS50404">
    <property type="entry name" value="GST_NTER"/>
    <property type="match status" value="1"/>
</dbReference>
<dbReference type="SUPFAM" id="SSF47616">
    <property type="entry name" value="GST C-terminal domain-like"/>
    <property type="match status" value="1"/>
</dbReference>
<evidence type="ECO:0000313" key="6">
    <source>
        <dbReference type="EMBL" id="CAC5396274.1"/>
    </source>
</evidence>
<dbReference type="OrthoDB" id="414243at2759"/>
<evidence type="ECO:0000259" key="5">
    <source>
        <dbReference type="PROSITE" id="PS50405"/>
    </source>
</evidence>
<dbReference type="PANTHER" id="PTHR11571:SF150">
    <property type="entry name" value="GLUTATHIONE S-TRANSFERASE"/>
    <property type="match status" value="1"/>
</dbReference>
<dbReference type="InterPro" id="IPR010987">
    <property type="entry name" value="Glutathione-S-Trfase_C-like"/>
</dbReference>
<evidence type="ECO:0000313" key="7">
    <source>
        <dbReference type="Proteomes" id="UP000507470"/>
    </source>
</evidence>
<dbReference type="PROSITE" id="PS50405">
    <property type="entry name" value="GST_CTER"/>
    <property type="match status" value="1"/>
</dbReference>
<dbReference type="EC" id="2.5.1.18" evidence="6"/>
<keyword evidence="7" id="KW-1185">Reference proteome</keyword>
<accession>A0A6J8CMJ4</accession>
<feature type="domain" description="GST N-terminal" evidence="4">
    <location>
        <begin position="2"/>
        <end position="79"/>
    </location>
</feature>
<dbReference type="Pfam" id="PF14497">
    <property type="entry name" value="GST_C_3"/>
    <property type="match status" value="1"/>
</dbReference>
<keyword evidence="6" id="KW-0808">Transferase</keyword>
<dbReference type="SUPFAM" id="SSF52833">
    <property type="entry name" value="Thioredoxin-like"/>
    <property type="match status" value="1"/>
</dbReference>
<dbReference type="Gene3D" id="1.20.1050.130">
    <property type="match status" value="1"/>
</dbReference>
<dbReference type="CDD" id="cd03192">
    <property type="entry name" value="GST_C_Sigma_like"/>
    <property type="match status" value="1"/>
</dbReference>
<comment type="function">
    <text evidence="3">S-crystallins are structural components of squids and octopi eye lens. Contains relatively little if any GST activity.</text>
</comment>
<dbReference type="CDD" id="cd03039">
    <property type="entry name" value="GST_N_Sigma_like"/>
    <property type="match status" value="1"/>
</dbReference>
<dbReference type="GO" id="GO:0005212">
    <property type="term" value="F:structural constituent of eye lens"/>
    <property type="evidence" value="ECO:0007669"/>
    <property type="project" value="UniProtKB-KW"/>
</dbReference>
<keyword evidence="6" id="KW-0413">Isomerase</keyword>
<reference evidence="6 7" key="1">
    <citation type="submission" date="2020-06" db="EMBL/GenBank/DDBJ databases">
        <authorList>
            <person name="Li R."/>
            <person name="Bekaert M."/>
        </authorList>
    </citation>
    <scope>NUCLEOTIDE SEQUENCE [LARGE SCALE GENOMIC DNA]</scope>
    <source>
        <strain evidence="7">wild</strain>
        <strain evidence="6">Wild</strain>
    </source>
</reference>
<sequence>MPSYKLYYFPARGRAELIRLLLAASGQDYDDIKISFDEWPKKKATFQTGQLPTFDVDGQLLCQSLAIARYLAREYDTKKEALEKYLKETTPKTLTCLNKWLEQNSDGNGFFVGSSMTMADLCVYEVLTNAVLKDSKILDGFPKIVEHRKRVASLPKIKEYLEKRPASDV</sequence>
<evidence type="ECO:0000256" key="2">
    <source>
        <dbReference type="ARBA" id="ARBA00022613"/>
    </source>
</evidence>
<evidence type="ECO:0000256" key="3">
    <source>
        <dbReference type="ARBA" id="ARBA00049616"/>
    </source>
</evidence>
<dbReference type="EC" id="5.3.99.2" evidence="6"/>
<dbReference type="InterPro" id="IPR040079">
    <property type="entry name" value="Glutathione_S-Trfase"/>
</dbReference>